<feature type="binding site" evidence="7">
    <location>
        <position position="35"/>
    </location>
    <ligand>
        <name>glyoxylate</name>
        <dbReference type="ChEBI" id="CHEBI:36655"/>
    </ligand>
</feature>
<feature type="domain" description="FMN hydroxy acid dehydrogenase" evidence="8">
    <location>
        <begin position="9"/>
        <end position="352"/>
    </location>
</feature>
<dbReference type="PANTHER" id="PTHR10578">
    <property type="entry name" value="S -2-HYDROXY-ACID OXIDASE-RELATED"/>
    <property type="match status" value="1"/>
</dbReference>
<proteinExistence type="inferred from homology"/>
<sequence>MNSHQQAPPDLSTLVNLFDLEPLAAARMTTMAYEYVASGAADEFTVRWNRQAFDAIRLNPRVLVDVSQLDTRLSLFGQELPYPILIAPTAFHKIMHPDGELATARGAGAASATYVISSFTTTPLDDIARVASGPLWFQLYMSNDRAYTRDLIQHAEAQGCRALCVTVDTPVLGARNRQQRVGFALPDGITTPLMPNAMAPSTSLTWHDVAWLKSVANVPILLKGILNPDDAELAVQAGVAGIIVSNHSGRNLDTVPATIDALPRITERVAGRIPILLDGGIRRGTDVLKAIALGASAVLVGKPICFGLAYGGAAGVTKVLDILRDELELAMALTGRATLADIDESVIWRSNR</sequence>
<evidence type="ECO:0000256" key="7">
    <source>
        <dbReference type="PIRSR" id="PIRSR000138-2"/>
    </source>
</evidence>
<keyword evidence="3 7" id="KW-0288">FMN</keyword>
<accession>A0A939GJM6</accession>
<feature type="binding site" evidence="7">
    <location>
        <position position="166"/>
    </location>
    <ligand>
        <name>FMN</name>
        <dbReference type="ChEBI" id="CHEBI:58210"/>
    </ligand>
</feature>
<evidence type="ECO:0000256" key="5">
    <source>
        <dbReference type="ARBA" id="ARBA00024042"/>
    </source>
</evidence>
<evidence type="ECO:0000259" key="8">
    <source>
        <dbReference type="PROSITE" id="PS51349"/>
    </source>
</evidence>
<dbReference type="InterPro" id="IPR012133">
    <property type="entry name" value="Alpha-hydoxy_acid_DH_FMN"/>
</dbReference>
<evidence type="ECO:0000313" key="10">
    <source>
        <dbReference type="Proteomes" id="UP000664034"/>
    </source>
</evidence>
<feature type="binding site" evidence="7">
    <location>
        <position position="117"/>
    </location>
    <ligand>
        <name>FMN</name>
        <dbReference type="ChEBI" id="CHEBI:58210"/>
    </ligand>
</feature>
<dbReference type="AlphaFoldDB" id="A0A939GJM6"/>
<feature type="binding site" evidence="7">
    <location>
        <position position="245"/>
    </location>
    <ligand>
        <name>FMN</name>
        <dbReference type="ChEBI" id="CHEBI:58210"/>
    </ligand>
</feature>
<evidence type="ECO:0000256" key="3">
    <source>
        <dbReference type="ARBA" id="ARBA00022643"/>
    </source>
</evidence>
<protein>
    <submittedName>
        <fullName evidence="9">Alpha-hydroxy-acid oxidizing protein</fullName>
    </submittedName>
</protein>
<dbReference type="EMBL" id="JAFMYV010000009">
    <property type="protein sequence ID" value="MBO0938474.1"/>
    <property type="molecule type" value="Genomic_DNA"/>
</dbReference>
<evidence type="ECO:0000256" key="6">
    <source>
        <dbReference type="PIRSR" id="PIRSR000138-1"/>
    </source>
</evidence>
<comment type="similarity">
    <text evidence="5">Belongs to the FMN-dependent alpha-hydroxy acid dehydrogenase family.</text>
</comment>
<keyword evidence="4" id="KW-0560">Oxidoreductase</keyword>
<keyword evidence="2 7" id="KW-0285">Flavoprotein</keyword>
<feature type="binding site" evidence="7">
    <location>
        <begin position="278"/>
        <end position="282"/>
    </location>
    <ligand>
        <name>FMN</name>
        <dbReference type="ChEBI" id="CHEBI:58210"/>
    </ligand>
</feature>
<gene>
    <name evidence="9" type="ORF">J2I47_18125</name>
</gene>
<dbReference type="Proteomes" id="UP000664034">
    <property type="component" value="Unassembled WGS sequence"/>
</dbReference>
<dbReference type="PROSITE" id="PS51349">
    <property type="entry name" value="FMN_HYDROXY_ACID_DH_2"/>
    <property type="match status" value="1"/>
</dbReference>
<feature type="binding site" evidence="7">
    <location>
        <position position="247"/>
    </location>
    <ligand>
        <name>glyoxylate</name>
        <dbReference type="ChEBI" id="CHEBI:36655"/>
    </ligand>
</feature>
<feature type="binding site" evidence="7">
    <location>
        <position position="223"/>
    </location>
    <ligand>
        <name>FMN</name>
        <dbReference type="ChEBI" id="CHEBI:58210"/>
    </ligand>
</feature>
<dbReference type="Pfam" id="PF01070">
    <property type="entry name" value="FMN_dh"/>
    <property type="match status" value="1"/>
</dbReference>
<dbReference type="SUPFAM" id="SSF51395">
    <property type="entry name" value="FMN-linked oxidoreductases"/>
    <property type="match status" value="1"/>
</dbReference>
<comment type="cofactor">
    <cofactor evidence="1">
        <name>FMN</name>
        <dbReference type="ChEBI" id="CHEBI:58210"/>
    </cofactor>
</comment>
<dbReference type="PIRSF" id="PIRSF000138">
    <property type="entry name" value="Al-hdrx_acd_dh"/>
    <property type="match status" value="1"/>
</dbReference>
<dbReference type="PANTHER" id="PTHR10578:SF107">
    <property type="entry name" value="2-HYDROXYACID OXIDASE 1"/>
    <property type="match status" value="1"/>
</dbReference>
<evidence type="ECO:0000256" key="1">
    <source>
        <dbReference type="ARBA" id="ARBA00001917"/>
    </source>
</evidence>
<feature type="binding site" evidence="7">
    <location>
        <position position="140"/>
    </location>
    <ligand>
        <name>glyoxylate</name>
        <dbReference type="ChEBI" id="CHEBI:36655"/>
    </ligand>
</feature>
<dbReference type="InterPro" id="IPR000262">
    <property type="entry name" value="FMN-dep_DH"/>
</dbReference>
<organism evidence="9 10">
    <name type="scientific">Fibrella rubiginis</name>
    <dbReference type="NCBI Taxonomy" id="2817060"/>
    <lineage>
        <taxon>Bacteria</taxon>
        <taxon>Pseudomonadati</taxon>
        <taxon>Bacteroidota</taxon>
        <taxon>Cytophagia</taxon>
        <taxon>Cytophagales</taxon>
        <taxon>Spirosomataceae</taxon>
        <taxon>Fibrella</taxon>
    </lineage>
</organism>
<evidence type="ECO:0000313" key="9">
    <source>
        <dbReference type="EMBL" id="MBO0938474.1"/>
    </source>
</evidence>
<feature type="binding site" evidence="7">
    <location>
        <position position="138"/>
    </location>
    <ligand>
        <name>FMN</name>
        <dbReference type="ChEBI" id="CHEBI:58210"/>
    </ligand>
</feature>
<feature type="binding site" evidence="7">
    <location>
        <position position="175"/>
    </location>
    <ligand>
        <name>glyoxylate</name>
        <dbReference type="ChEBI" id="CHEBI:36655"/>
    </ligand>
</feature>
<dbReference type="RefSeq" id="WP_207366004.1">
    <property type="nucleotide sequence ID" value="NZ_JAFMYV010000009.1"/>
</dbReference>
<dbReference type="InterPro" id="IPR013785">
    <property type="entry name" value="Aldolase_TIM"/>
</dbReference>
<dbReference type="GO" id="GO:0016491">
    <property type="term" value="F:oxidoreductase activity"/>
    <property type="evidence" value="ECO:0007669"/>
    <property type="project" value="UniProtKB-KW"/>
</dbReference>
<feature type="binding site" evidence="7">
    <location>
        <begin position="88"/>
        <end position="90"/>
    </location>
    <ligand>
        <name>FMN</name>
        <dbReference type="ChEBI" id="CHEBI:58210"/>
    </ligand>
</feature>
<feature type="active site" description="Proton acceptor" evidence="6">
    <location>
        <position position="247"/>
    </location>
</feature>
<dbReference type="GO" id="GO:0010181">
    <property type="term" value="F:FMN binding"/>
    <property type="evidence" value="ECO:0007669"/>
    <property type="project" value="InterPro"/>
</dbReference>
<evidence type="ECO:0000256" key="2">
    <source>
        <dbReference type="ARBA" id="ARBA00022630"/>
    </source>
</evidence>
<evidence type="ECO:0000256" key="4">
    <source>
        <dbReference type="ARBA" id="ARBA00023002"/>
    </source>
</evidence>
<keyword evidence="10" id="KW-1185">Reference proteome</keyword>
<reference evidence="9" key="1">
    <citation type="submission" date="2021-03" db="EMBL/GenBank/DDBJ databases">
        <title>Fibrella sp. HMF5335 genome sequencing and assembly.</title>
        <authorList>
            <person name="Kang H."/>
            <person name="Kim H."/>
            <person name="Bae S."/>
            <person name="Joh K."/>
        </authorList>
    </citation>
    <scope>NUCLEOTIDE SEQUENCE</scope>
    <source>
        <strain evidence="9">HMF5335</strain>
    </source>
</reference>
<feature type="binding site" evidence="7">
    <location>
        <position position="250"/>
    </location>
    <ligand>
        <name>glyoxylate</name>
        <dbReference type="ChEBI" id="CHEBI:36655"/>
    </ligand>
</feature>
<dbReference type="Gene3D" id="3.20.20.70">
    <property type="entry name" value="Aldolase class I"/>
    <property type="match status" value="1"/>
</dbReference>
<dbReference type="CDD" id="cd02809">
    <property type="entry name" value="alpha_hydroxyacid_oxid_FMN"/>
    <property type="match status" value="1"/>
</dbReference>
<dbReference type="InterPro" id="IPR037396">
    <property type="entry name" value="FMN_HAD"/>
</dbReference>
<comment type="caution">
    <text evidence="9">The sequence shown here is derived from an EMBL/GenBank/DDBJ whole genome shotgun (WGS) entry which is preliminary data.</text>
</comment>
<name>A0A939GJM6_9BACT</name>